<evidence type="ECO:0000256" key="6">
    <source>
        <dbReference type="ARBA" id="ARBA00022475"/>
    </source>
</evidence>
<keyword evidence="12" id="KW-1185">Reference proteome</keyword>
<evidence type="ECO:0000256" key="9">
    <source>
        <dbReference type="ARBA" id="ARBA00023136"/>
    </source>
</evidence>
<dbReference type="RefSeq" id="WP_062044286.1">
    <property type="nucleotide sequence ID" value="NZ_DF968183.1"/>
</dbReference>
<evidence type="ECO:0000256" key="10">
    <source>
        <dbReference type="SAM" id="Phobius"/>
    </source>
</evidence>
<gene>
    <name evidence="11" type="ORF">TBC1_12459</name>
</gene>
<dbReference type="InterPro" id="IPR006419">
    <property type="entry name" value="NMN_transpt_PnuC"/>
</dbReference>
<keyword evidence="5" id="KW-0813">Transport</keyword>
<name>A0A0S7C644_9BACT</name>
<dbReference type="PATRIC" id="fig|1678841.3.peg.3171"/>
<evidence type="ECO:0000256" key="5">
    <source>
        <dbReference type="ARBA" id="ARBA00022448"/>
    </source>
</evidence>
<accession>A0A0S7C644</accession>
<feature type="transmembrane region" description="Helical" evidence="10">
    <location>
        <begin position="102"/>
        <end position="121"/>
    </location>
</feature>
<feature type="transmembrane region" description="Helical" evidence="10">
    <location>
        <begin position="183"/>
        <end position="200"/>
    </location>
</feature>
<dbReference type="PANTHER" id="PTHR36122">
    <property type="entry name" value="NICOTINAMIDE RIBOSIDE TRANSPORTER PNUC"/>
    <property type="match status" value="1"/>
</dbReference>
<dbReference type="Pfam" id="PF04973">
    <property type="entry name" value="NMN_transporter"/>
    <property type="match status" value="1"/>
</dbReference>
<dbReference type="OrthoDB" id="9791248at2"/>
<comment type="subcellular location">
    <subcellularLocation>
        <location evidence="2">Cell membrane</location>
        <topology evidence="2">Multi-pass membrane protein</topology>
    </subcellularLocation>
</comment>
<keyword evidence="7 10" id="KW-0812">Transmembrane</keyword>
<feature type="transmembrane region" description="Helical" evidence="10">
    <location>
        <begin position="133"/>
        <end position="153"/>
    </location>
</feature>
<dbReference type="STRING" id="1678841.TBC1_12459"/>
<dbReference type="NCBIfam" id="TIGR01528">
    <property type="entry name" value="NMN_trans_PnuC"/>
    <property type="match status" value="1"/>
</dbReference>
<sequence>MLDFWDIFTENLYDTTWVEFVAVILGIASVWYARRENILVYPTGIVSVLIFVFICFNTRLYADAGINLFYFAMSVYGWYNWTRPAGNTGQLVISVNSIKQQWVCIGLTALSYWLILGLIWLFNYDDTVYMQSYVPWVDSFTTSIFLVGMLLMARKKVENWTYWIIGDIVSIPLYFMKGLVFTSFQYLVFLIIAVMGLIEWRRRYRNLSMQ</sequence>
<dbReference type="GO" id="GO:0034257">
    <property type="term" value="F:nicotinamide riboside transmembrane transporter activity"/>
    <property type="evidence" value="ECO:0007669"/>
    <property type="project" value="InterPro"/>
</dbReference>
<feature type="transmembrane region" description="Helical" evidence="10">
    <location>
        <begin position="38"/>
        <end position="54"/>
    </location>
</feature>
<dbReference type="GO" id="GO:0005886">
    <property type="term" value="C:plasma membrane"/>
    <property type="evidence" value="ECO:0007669"/>
    <property type="project" value="UniProtKB-SubCell"/>
</dbReference>
<dbReference type="AlphaFoldDB" id="A0A0S7C644"/>
<evidence type="ECO:0000256" key="4">
    <source>
        <dbReference type="ARBA" id="ARBA00017522"/>
    </source>
</evidence>
<evidence type="ECO:0000256" key="2">
    <source>
        <dbReference type="ARBA" id="ARBA00004651"/>
    </source>
</evidence>
<keyword evidence="6" id="KW-1003">Cell membrane</keyword>
<evidence type="ECO:0000256" key="8">
    <source>
        <dbReference type="ARBA" id="ARBA00022989"/>
    </source>
</evidence>
<evidence type="ECO:0000313" key="11">
    <source>
        <dbReference type="EMBL" id="GAP44649.1"/>
    </source>
</evidence>
<evidence type="ECO:0000256" key="3">
    <source>
        <dbReference type="ARBA" id="ARBA00006669"/>
    </source>
</evidence>
<evidence type="ECO:0000256" key="7">
    <source>
        <dbReference type="ARBA" id="ARBA00022692"/>
    </source>
</evidence>
<reference evidence="11" key="1">
    <citation type="journal article" date="2015" name="Genome Announc.">
        <title>Draft Genome Sequence of Bacteroidales Strain TBC1, a Novel Isolate from a Methanogenic Wastewater Treatment System.</title>
        <authorList>
            <person name="Tourlousse D.M."/>
            <person name="Matsuura N."/>
            <person name="Sun L."/>
            <person name="Toyonaga M."/>
            <person name="Kuroda K."/>
            <person name="Ohashi A."/>
            <person name="Cruz R."/>
            <person name="Yamaguchi T."/>
            <person name="Sekiguchi Y."/>
        </authorList>
    </citation>
    <scope>NUCLEOTIDE SEQUENCE [LARGE SCALE GENOMIC DNA]</scope>
    <source>
        <strain evidence="11">TBC1</strain>
    </source>
</reference>
<feature type="transmembrane region" description="Helical" evidence="10">
    <location>
        <begin position="60"/>
        <end position="81"/>
    </location>
</feature>
<keyword evidence="9 10" id="KW-0472">Membrane</keyword>
<comment type="similarity">
    <text evidence="3">Belongs to the nicotinamide ribonucleoside (NR) uptake permease (TC 4.B.1) family.</text>
</comment>
<proteinExistence type="inferred from homology"/>
<dbReference type="Proteomes" id="UP000053091">
    <property type="component" value="Unassembled WGS sequence"/>
</dbReference>
<comment type="function">
    <text evidence="1">Required for nicotinamide riboside transport across the inner membrane.</text>
</comment>
<dbReference type="EMBL" id="DF968183">
    <property type="protein sequence ID" value="GAP44649.1"/>
    <property type="molecule type" value="Genomic_DNA"/>
</dbReference>
<feature type="transmembrane region" description="Helical" evidence="10">
    <location>
        <begin position="12"/>
        <end position="31"/>
    </location>
</feature>
<protein>
    <recommendedName>
        <fullName evidence="4">Nicotinamide riboside transporter PnuC</fullName>
    </recommendedName>
</protein>
<keyword evidence="8 10" id="KW-1133">Transmembrane helix</keyword>
<evidence type="ECO:0000256" key="1">
    <source>
        <dbReference type="ARBA" id="ARBA00002672"/>
    </source>
</evidence>
<evidence type="ECO:0000313" key="12">
    <source>
        <dbReference type="Proteomes" id="UP000053091"/>
    </source>
</evidence>
<dbReference type="PANTHER" id="PTHR36122:SF2">
    <property type="entry name" value="NICOTINAMIDE RIBOSIDE TRANSPORTER PNUC"/>
    <property type="match status" value="1"/>
</dbReference>
<feature type="transmembrane region" description="Helical" evidence="10">
    <location>
        <begin position="160"/>
        <end position="177"/>
    </location>
</feature>
<organism evidence="11">
    <name type="scientific">Lentimicrobium saccharophilum</name>
    <dbReference type="NCBI Taxonomy" id="1678841"/>
    <lineage>
        <taxon>Bacteria</taxon>
        <taxon>Pseudomonadati</taxon>
        <taxon>Bacteroidota</taxon>
        <taxon>Bacteroidia</taxon>
        <taxon>Bacteroidales</taxon>
        <taxon>Lentimicrobiaceae</taxon>
        <taxon>Lentimicrobium</taxon>
    </lineage>
</organism>